<dbReference type="UniPathway" id="UPA00196"/>
<dbReference type="GO" id="GO:0031501">
    <property type="term" value="C:mannosyltransferase complex"/>
    <property type="evidence" value="ECO:0007669"/>
    <property type="project" value="TreeGrafter"/>
</dbReference>
<dbReference type="Pfam" id="PF04188">
    <property type="entry name" value="Mannosyl_trans2"/>
    <property type="match status" value="1"/>
</dbReference>
<evidence type="ECO:0000313" key="13">
    <source>
        <dbReference type="EMBL" id="JAS26281.1"/>
    </source>
</evidence>
<keyword evidence="5 11" id="KW-0328">Glycosyltransferase</keyword>
<keyword evidence="7 11" id="KW-0812">Transmembrane</keyword>
<protein>
    <recommendedName>
        <fullName evidence="11">GPI mannosyltransferase 2</fullName>
        <ecNumber evidence="11">2.4.1.-</ecNumber>
    </recommendedName>
</protein>
<comment type="caution">
    <text evidence="11">Lacks conserved residue(s) required for the propagation of feature annotation.</text>
</comment>
<dbReference type="AlphaFoldDB" id="A0A1B6DKS1"/>
<evidence type="ECO:0000256" key="3">
    <source>
        <dbReference type="ARBA" id="ARBA00008698"/>
    </source>
</evidence>
<feature type="transmembrane region" description="Helical" evidence="11">
    <location>
        <begin position="365"/>
        <end position="386"/>
    </location>
</feature>
<keyword evidence="4 11" id="KW-0337">GPI-anchor biosynthesis</keyword>
<evidence type="ECO:0000256" key="4">
    <source>
        <dbReference type="ARBA" id="ARBA00022502"/>
    </source>
</evidence>
<dbReference type="GO" id="GO:0005789">
    <property type="term" value="C:endoplasmic reticulum membrane"/>
    <property type="evidence" value="ECO:0007669"/>
    <property type="project" value="UniProtKB-SubCell"/>
</dbReference>
<feature type="chain" id="PRO_5008581335" description="GPI mannosyltransferase 2" evidence="12">
    <location>
        <begin position="20"/>
        <end position="484"/>
    </location>
</feature>
<evidence type="ECO:0000256" key="6">
    <source>
        <dbReference type="ARBA" id="ARBA00022679"/>
    </source>
</evidence>
<keyword evidence="9 11" id="KW-1133">Transmembrane helix</keyword>
<keyword evidence="10 11" id="KW-0472">Membrane</keyword>
<feature type="transmembrane region" description="Helical" evidence="11">
    <location>
        <begin position="460"/>
        <end position="481"/>
    </location>
</feature>
<dbReference type="PANTHER" id="PTHR12468">
    <property type="entry name" value="GPI MANNOSYLTRANSFERASE 2"/>
    <property type="match status" value="1"/>
</dbReference>
<gene>
    <name evidence="13" type="ORF">g.45084</name>
</gene>
<evidence type="ECO:0000256" key="1">
    <source>
        <dbReference type="ARBA" id="ARBA00004477"/>
    </source>
</evidence>
<comment type="subcellular location">
    <subcellularLocation>
        <location evidence="1 11">Endoplasmic reticulum membrane</location>
        <topology evidence="1 11">Multi-pass membrane protein</topology>
    </subcellularLocation>
</comment>
<feature type="transmembrane region" description="Helical" evidence="11">
    <location>
        <begin position="319"/>
        <end position="337"/>
    </location>
</feature>
<dbReference type="GO" id="GO:0000009">
    <property type="term" value="F:alpha-1,6-mannosyltransferase activity"/>
    <property type="evidence" value="ECO:0007669"/>
    <property type="project" value="InterPro"/>
</dbReference>
<name>A0A1B6DKS1_9HEMI</name>
<keyword evidence="6 11" id="KW-0808">Transferase</keyword>
<organism evidence="13">
    <name type="scientific">Clastoptera arizonana</name>
    <name type="common">Arizona spittle bug</name>
    <dbReference type="NCBI Taxonomy" id="38151"/>
    <lineage>
        <taxon>Eukaryota</taxon>
        <taxon>Metazoa</taxon>
        <taxon>Ecdysozoa</taxon>
        <taxon>Arthropoda</taxon>
        <taxon>Hexapoda</taxon>
        <taxon>Insecta</taxon>
        <taxon>Pterygota</taxon>
        <taxon>Neoptera</taxon>
        <taxon>Paraneoptera</taxon>
        <taxon>Hemiptera</taxon>
        <taxon>Auchenorrhyncha</taxon>
        <taxon>Cercopoidea</taxon>
        <taxon>Clastopteridae</taxon>
        <taxon>Clastoptera</taxon>
    </lineage>
</organism>
<evidence type="ECO:0000256" key="5">
    <source>
        <dbReference type="ARBA" id="ARBA00022676"/>
    </source>
</evidence>
<comment type="similarity">
    <text evidence="3 11">Belongs to the PIGV family.</text>
</comment>
<dbReference type="InterPro" id="IPR007315">
    <property type="entry name" value="PIG-V/Gpi18"/>
</dbReference>
<dbReference type="EC" id="2.4.1.-" evidence="11"/>
<evidence type="ECO:0000256" key="8">
    <source>
        <dbReference type="ARBA" id="ARBA00022824"/>
    </source>
</evidence>
<comment type="function">
    <text evidence="11">Mannosyltransferase involved in glycosylphosphatidylinositol-anchor biosynthesis.</text>
</comment>
<dbReference type="GO" id="GO:0006506">
    <property type="term" value="P:GPI anchor biosynthetic process"/>
    <property type="evidence" value="ECO:0007669"/>
    <property type="project" value="UniProtKB-UniPathway"/>
</dbReference>
<evidence type="ECO:0000256" key="9">
    <source>
        <dbReference type="ARBA" id="ARBA00022989"/>
    </source>
</evidence>
<reference evidence="13" key="1">
    <citation type="submission" date="2015-12" db="EMBL/GenBank/DDBJ databases">
        <title>De novo transcriptome assembly of four potential Pierce s Disease insect vectors from Arizona vineyards.</title>
        <authorList>
            <person name="Tassone E.E."/>
        </authorList>
    </citation>
    <scope>NUCLEOTIDE SEQUENCE</scope>
</reference>
<comment type="pathway">
    <text evidence="2 11">Glycolipid biosynthesis; glycosylphosphatidylinositol-anchor biosynthesis.</text>
</comment>
<feature type="transmembrane region" description="Helical" evidence="11">
    <location>
        <begin position="110"/>
        <end position="134"/>
    </location>
</feature>
<accession>A0A1B6DKS1</accession>
<evidence type="ECO:0000256" key="11">
    <source>
        <dbReference type="RuleBase" id="RU363112"/>
    </source>
</evidence>
<evidence type="ECO:0000256" key="7">
    <source>
        <dbReference type="ARBA" id="ARBA00022692"/>
    </source>
</evidence>
<feature type="transmembrane region" description="Helical" evidence="11">
    <location>
        <begin position="188"/>
        <end position="214"/>
    </location>
</feature>
<evidence type="ECO:0000256" key="10">
    <source>
        <dbReference type="ARBA" id="ARBA00023136"/>
    </source>
</evidence>
<evidence type="ECO:0000256" key="12">
    <source>
        <dbReference type="SAM" id="SignalP"/>
    </source>
</evidence>
<feature type="transmembrane region" description="Helical" evidence="11">
    <location>
        <begin position="83"/>
        <end position="104"/>
    </location>
</feature>
<feature type="transmembrane region" description="Helical" evidence="11">
    <location>
        <begin position="226"/>
        <end position="255"/>
    </location>
</feature>
<keyword evidence="12" id="KW-0732">Signal</keyword>
<keyword evidence="8 11" id="KW-0256">Endoplasmic reticulum</keyword>
<dbReference type="GO" id="GO:0004376">
    <property type="term" value="F:GPI mannosyltransferase activity"/>
    <property type="evidence" value="ECO:0007669"/>
    <property type="project" value="InterPro"/>
</dbReference>
<evidence type="ECO:0000256" key="2">
    <source>
        <dbReference type="ARBA" id="ARBA00004687"/>
    </source>
</evidence>
<sequence length="484" mass="56422">MRDCKKNIFWLALNSRIFALTLSSLSNVVVPDHDPVVFKTPQLNETKSVLDHLIEFLFQGLTRWDAQYFLHISQHGYSYENTLAFFPLYPLLIKLFASILYFILSSFISFYSSIVVSAFLINLVFFIKSSVILYDITLLIFKNKEIAYKTAVFYCLNPATIFFTAFYSESCFTYFTFFGMLLLFKKRALISASICFGLSCATRSNGILNIGFLLHFTLQKYFLSRFLKCIVTLPFLFIISMLPFMAFQVFAFYTYCYANQGIFPDHVKQYGLSKGFLFPGETFPVWCNFSLPLSYSYIQDHYWNVGFLKYYQLKQIPNFLLAFPIIIFILSKSFIILKENKSLLITLGFTNKLKIRFLQCNSDPVALVFVIHIFFLTLFCTLCIHVQVTTRMLASASPVLYWLLALSYSSKKPDTSLIVLFENYVEQYWLKIKKGTKEHKPTILREIFLLSEEPSNLESYLIRTYIVLFVILGNIVFSNYYPWT</sequence>
<feature type="signal peptide" evidence="12">
    <location>
        <begin position="1"/>
        <end position="19"/>
    </location>
</feature>
<dbReference type="EMBL" id="GEDC01011017">
    <property type="protein sequence ID" value="JAS26281.1"/>
    <property type="molecule type" value="Transcribed_RNA"/>
</dbReference>
<proteinExistence type="inferred from homology"/>
<dbReference type="PANTHER" id="PTHR12468:SF2">
    <property type="entry name" value="GPI MANNOSYLTRANSFERASE 2"/>
    <property type="match status" value="1"/>
</dbReference>